<name>A0A835CFX5_9FABA</name>
<gene>
    <name evidence="1" type="ORF">G2W53_005844</name>
</gene>
<dbReference type="Proteomes" id="UP000634136">
    <property type="component" value="Unassembled WGS sequence"/>
</dbReference>
<keyword evidence="2" id="KW-1185">Reference proteome</keyword>
<proteinExistence type="predicted"/>
<dbReference type="EMBL" id="JAAIUW010000003">
    <property type="protein sequence ID" value="KAF7837362.1"/>
    <property type="molecule type" value="Genomic_DNA"/>
</dbReference>
<dbReference type="AlphaFoldDB" id="A0A835CFX5"/>
<comment type="caution">
    <text evidence="1">The sequence shown here is derived from an EMBL/GenBank/DDBJ whole genome shotgun (WGS) entry which is preliminary data.</text>
</comment>
<accession>A0A835CFX5</accession>
<organism evidence="1 2">
    <name type="scientific">Senna tora</name>
    <dbReference type="NCBI Taxonomy" id="362788"/>
    <lineage>
        <taxon>Eukaryota</taxon>
        <taxon>Viridiplantae</taxon>
        <taxon>Streptophyta</taxon>
        <taxon>Embryophyta</taxon>
        <taxon>Tracheophyta</taxon>
        <taxon>Spermatophyta</taxon>
        <taxon>Magnoliopsida</taxon>
        <taxon>eudicotyledons</taxon>
        <taxon>Gunneridae</taxon>
        <taxon>Pentapetalae</taxon>
        <taxon>rosids</taxon>
        <taxon>fabids</taxon>
        <taxon>Fabales</taxon>
        <taxon>Fabaceae</taxon>
        <taxon>Caesalpinioideae</taxon>
        <taxon>Cassia clade</taxon>
        <taxon>Senna</taxon>
    </lineage>
</organism>
<reference evidence="1" key="1">
    <citation type="submission" date="2020-09" db="EMBL/GenBank/DDBJ databases">
        <title>Genome-Enabled Discovery of Anthraquinone Biosynthesis in Senna tora.</title>
        <authorList>
            <person name="Kang S.-H."/>
            <person name="Pandey R.P."/>
            <person name="Lee C.-M."/>
            <person name="Sim J.-S."/>
            <person name="Jeong J.-T."/>
            <person name="Choi B.-S."/>
            <person name="Jung M."/>
            <person name="Ginzburg D."/>
            <person name="Zhao K."/>
            <person name="Won S.Y."/>
            <person name="Oh T.-J."/>
            <person name="Yu Y."/>
            <person name="Kim N.-H."/>
            <person name="Lee O.R."/>
            <person name="Lee T.-H."/>
            <person name="Bashyal P."/>
            <person name="Kim T.-S."/>
            <person name="Lee W.-H."/>
            <person name="Kawkins C."/>
            <person name="Kim C.-K."/>
            <person name="Kim J.S."/>
            <person name="Ahn B.O."/>
            <person name="Rhee S.Y."/>
            <person name="Sohng J.K."/>
        </authorList>
    </citation>
    <scope>NUCLEOTIDE SEQUENCE</scope>
    <source>
        <tissue evidence="1">Leaf</tissue>
    </source>
</reference>
<evidence type="ECO:0000313" key="1">
    <source>
        <dbReference type="EMBL" id="KAF7837362.1"/>
    </source>
</evidence>
<protein>
    <submittedName>
        <fullName evidence="1">Uncharacterized protein</fullName>
    </submittedName>
</protein>
<sequence>MADKDDVASRGGGQRIKDPTINAMRQQLKVFLREIRDWIDSQGKRIASSQIARLTYFKMILRNPFADTFQTARKPEYALRRHQFEYEIFGEM</sequence>
<evidence type="ECO:0000313" key="2">
    <source>
        <dbReference type="Proteomes" id="UP000634136"/>
    </source>
</evidence>